<dbReference type="AlphaFoldDB" id="A0A9L0T490"/>
<gene>
    <name evidence="2" type="primary">C21orf91</name>
</gene>
<evidence type="ECO:0000313" key="3">
    <source>
        <dbReference type="Proteomes" id="UP000002281"/>
    </source>
</evidence>
<dbReference type="Pfam" id="PF06937">
    <property type="entry name" value="EURL"/>
    <property type="match status" value="1"/>
</dbReference>
<proteinExistence type="predicted"/>
<dbReference type="Proteomes" id="UP000002281">
    <property type="component" value="Chromosome 26"/>
</dbReference>
<feature type="compositionally biased region" description="Basic and acidic residues" evidence="1">
    <location>
        <begin position="77"/>
        <end position="89"/>
    </location>
</feature>
<reference evidence="2 3" key="1">
    <citation type="journal article" date="2009" name="Science">
        <title>Genome sequence, comparative analysis, and population genetics of the domestic horse.</title>
        <authorList>
            <consortium name="Broad Institute Genome Sequencing Platform"/>
            <consortium name="Broad Institute Whole Genome Assembly Team"/>
            <person name="Wade C.M."/>
            <person name="Giulotto E."/>
            <person name="Sigurdsson S."/>
            <person name="Zoli M."/>
            <person name="Gnerre S."/>
            <person name="Imsland F."/>
            <person name="Lear T.L."/>
            <person name="Adelson D.L."/>
            <person name="Bailey E."/>
            <person name="Bellone R.R."/>
            <person name="Bloecker H."/>
            <person name="Distl O."/>
            <person name="Edgar R.C."/>
            <person name="Garber M."/>
            <person name="Leeb T."/>
            <person name="Mauceli E."/>
            <person name="MacLeod J.N."/>
            <person name="Penedo M.C.T."/>
            <person name="Raison J.M."/>
            <person name="Sharpe T."/>
            <person name="Vogel J."/>
            <person name="Andersson L."/>
            <person name="Antczak D.F."/>
            <person name="Biagi T."/>
            <person name="Binns M.M."/>
            <person name="Chowdhary B.P."/>
            <person name="Coleman S.J."/>
            <person name="Della Valle G."/>
            <person name="Fryc S."/>
            <person name="Guerin G."/>
            <person name="Hasegawa T."/>
            <person name="Hill E.W."/>
            <person name="Jurka J."/>
            <person name="Kiialainen A."/>
            <person name="Lindgren G."/>
            <person name="Liu J."/>
            <person name="Magnani E."/>
            <person name="Mickelson J.R."/>
            <person name="Murray J."/>
            <person name="Nergadze S.G."/>
            <person name="Onofrio R."/>
            <person name="Pedroni S."/>
            <person name="Piras M.F."/>
            <person name="Raudsepp T."/>
            <person name="Rocchi M."/>
            <person name="Roeed K.H."/>
            <person name="Ryder O.A."/>
            <person name="Searle S."/>
            <person name="Skow L."/>
            <person name="Swinburne J.E."/>
            <person name="Syvaenen A.C."/>
            <person name="Tozaki T."/>
            <person name="Valberg S.J."/>
            <person name="Vaudin M."/>
            <person name="White J.R."/>
            <person name="Zody M.C."/>
            <person name="Lander E.S."/>
            <person name="Lindblad-Toh K."/>
        </authorList>
    </citation>
    <scope>NUCLEOTIDE SEQUENCE [LARGE SCALE GENOMIC DNA]</scope>
    <source>
        <strain evidence="2 3">Thoroughbred</strain>
    </source>
</reference>
<evidence type="ECO:0000256" key="1">
    <source>
        <dbReference type="SAM" id="MobiDB-lite"/>
    </source>
</evidence>
<reference evidence="2" key="2">
    <citation type="submission" date="2025-08" db="UniProtKB">
        <authorList>
            <consortium name="Ensembl"/>
        </authorList>
    </citation>
    <scope>IDENTIFICATION</scope>
    <source>
        <strain evidence="2">Thoroughbred</strain>
    </source>
</reference>
<dbReference type="InterPro" id="IPR009704">
    <property type="entry name" value="EURL_prot"/>
</dbReference>
<evidence type="ECO:0000313" key="2">
    <source>
        <dbReference type="Ensembl" id="ENSECAP00000081091.1"/>
    </source>
</evidence>
<dbReference type="PANTHER" id="PTHR15961:SF3">
    <property type="entry name" value="PROTEIN EURL HOMOLOG"/>
    <property type="match status" value="1"/>
</dbReference>
<feature type="region of interest" description="Disordered" evidence="1">
    <location>
        <begin position="76"/>
        <end position="150"/>
    </location>
</feature>
<dbReference type="GeneTree" id="ENSGT00390000002429"/>
<protein>
    <submittedName>
        <fullName evidence="2">Chromosome 26 C21orf91 homolog</fullName>
    </submittedName>
</protein>
<name>A0A9L0T490_HORSE</name>
<accession>A0A9L0T490</accession>
<organism evidence="2 3">
    <name type="scientific">Equus caballus</name>
    <name type="common">Horse</name>
    <dbReference type="NCBI Taxonomy" id="9796"/>
    <lineage>
        <taxon>Eukaryota</taxon>
        <taxon>Metazoa</taxon>
        <taxon>Chordata</taxon>
        <taxon>Craniata</taxon>
        <taxon>Vertebrata</taxon>
        <taxon>Euteleostomi</taxon>
        <taxon>Mammalia</taxon>
        <taxon>Eutheria</taxon>
        <taxon>Laurasiatheria</taxon>
        <taxon>Perissodactyla</taxon>
        <taxon>Equidae</taxon>
        <taxon>Equus</taxon>
    </lineage>
</organism>
<dbReference type="Ensembl" id="ENSECAT00000097650.1">
    <property type="protein sequence ID" value="ENSECAP00000081091.1"/>
    <property type="gene ID" value="ENSECAG00000004444.4"/>
</dbReference>
<sequence length="482" mass="53277">MNFSLTKDFNWHLMTFSDTTSLQSQDFKVLPTHLCPLLTPTRHLCPAPRGPHPGAVVSTTLKGEVVTDSSIFVPRVGGDKEPCSRERDKTRTKRGGITRKYESGTWHRCGRKEAGPHPPCERAALPSATPPPPRSLRGMAPAGGGGARRAAAASTAAASAAAGNNSGGARAARNGCGGRGAGRGTMNEEEQFVNIDLNDDNICSVCKLGTDEETLSFCHVCFELNIDGVPKSNLLHTRSLRGHKDCFEKFHLIANQDCPRSKLSKSTYEEVKTILSKKINWIVQYAQNKDLDSDSECSKNPQHHLFNFRHKPDKKLLPQFDSQVPKYSAKWIDGSTGGLSNCSQRILEQRENTDFGLAMLQDSGATLCRDSVLWPHSQSQAQKKEETISNPEANVQTQHAHYSREELNSMTLGEVKQLTAKLRQQIQEVFEELTHQVQEKDSLASQLHVRHVAIEQLLKNYSKLPCLQVGRTGMKSHLPINN</sequence>
<keyword evidence="3" id="KW-1185">Reference proteome</keyword>
<dbReference type="PANTHER" id="PTHR15961">
    <property type="entry name" value="PROTEIN EURL HOMOLOG"/>
    <property type="match status" value="1"/>
</dbReference>
<reference evidence="2" key="3">
    <citation type="submission" date="2025-09" db="UniProtKB">
        <authorList>
            <consortium name="Ensembl"/>
        </authorList>
    </citation>
    <scope>IDENTIFICATION</scope>
    <source>
        <strain evidence="2">Thoroughbred</strain>
    </source>
</reference>